<comment type="caution">
    <text evidence="2">The sequence shown here is derived from an EMBL/GenBank/DDBJ whole genome shotgun (WGS) entry which is preliminary data.</text>
</comment>
<protein>
    <submittedName>
        <fullName evidence="2">Uncharacterized protein</fullName>
    </submittedName>
</protein>
<evidence type="ECO:0000256" key="1">
    <source>
        <dbReference type="SAM" id="MobiDB-lite"/>
    </source>
</evidence>
<dbReference type="Proteomes" id="UP000740926">
    <property type="component" value="Unassembled WGS sequence"/>
</dbReference>
<gene>
    <name evidence="2" type="ORF">G6F50_017675</name>
</gene>
<organism evidence="2 3">
    <name type="scientific">Rhizopus delemar</name>
    <dbReference type="NCBI Taxonomy" id="936053"/>
    <lineage>
        <taxon>Eukaryota</taxon>
        <taxon>Fungi</taxon>
        <taxon>Fungi incertae sedis</taxon>
        <taxon>Mucoromycota</taxon>
        <taxon>Mucoromycotina</taxon>
        <taxon>Mucoromycetes</taxon>
        <taxon>Mucorales</taxon>
        <taxon>Mucorineae</taxon>
        <taxon>Rhizopodaceae</taxon>
        <taxon>Rhizopus</taxon>
    </lineage>
</organism>
<name>A0A9P6XPC6_9FUNG</name>
<proteinExistence type="predicted"/>
<reference evidence="2 3" key="1">
    <citation type="journal article" date="2020" name="Microb. Genom.">
        <title>Genetic diversity of clinical and environmental Mucorales isolates obtained from an investigation of mucormycosis cases among solid organ transplant recipients.</title>
        <authorList>
            <person name="Nguyen M.H."/>
            <person name="Kaul D."/>
            <person name="Muto C."/>
            <person name="Cheng S.J."/>
            <person name="Richter R.A."/>
            <person name="Bruno V.M."/>
            <person name="Liu G."/>
            <person name="Beyhan S."/>
            <person name="Sundermann A.J."/>
            <person name="Mounaud S."/>
            <person name="Pasculle A.W."/>
            <person name="Nierman W.C."/>
            <person name="Driscoll E."/>
            <person name="Cumbie R."/>
            <person name="Clancy C.J."/>
            <person name="Dupont C.L."/>
        </authorList>
    </citation>
    <scope>NUCLEOTIDE SEQUENCE [LARGE SCALE GENOMIC DNA]</scope>
    <source>
        <strain evidence="2 3">GL24</strain>
    </source>
</reference>
<evidence type="ECO:0000313" key="2">
    <source>
        <dbReference type="EMBL" id="KAG1529911.1"/>
    </source>
</evidence>
<accession>A0A9P6XPC6</accession>
<feature type="region of interest" description="Disordered" evidence="1">
    <location>
        <begin position="66"/>
        <end position="87"/>
    </location>
</feature>
<dbReference type="AlphaFoldDB" id="A0A9P6XPC6"/>
<sequence length="87" mass="9366">MLATEHVLAVADPYQALVDVHGAARLVLHRLGQDGGVHAVAQRRFAHGALEQEHLVGQVHRVGVACRRPASSRRSSRTSGRGSGRTR</sequence>
<keyword evidence="3" id="KW-1185">Reference proteome</keyword>
<dbReference type="EMBL" id="JAANIU010013679">
    <property type="protein sequence ID" value="KAG1529911.1"/>
    <property type="molecule type" value="Genomic_DNA"/>
</dbReference>
<evidence type="ECO:0000313" key="3">
    <source>
        <dbReference type="Proteomes" id="UP000740926"/>
    </source>
</evidence>